<reference evidence="1" key="1">
    <citation type="journal article" date="2023" name="Front. Mar. Sci.">
        <title>Tracing the invertebrate herpesviruses in the global sequence datasets.</title>
        <authorList>
            <person name="Rosani U."/>
            <person name="Gaia M."/>
            <person name="Delmont T.O."/>
            <person name="Krupovic M."/>
        </authorList>
    </citation>
    <scope>NUCLEOTIDE SEQUENCE</scope>
    <source>
        <strain evidence="1">MalacoHV1/China/2018</strain>
    </source>
</reference>
<sequence>MAFLKHEQQCDKAIISADISKNVITNIYKKIYAEGRTCPNTLEQNKIRAELRKYDSDVDKVRNLNARNDIRAKMIRRCENITAQGLCYRQLASDLRIMRKKMSLLKSGKEVVKQHTKVMKKQEQYDDYETVDALHEFVSTPQDFLGDHEFLGSQSQTDDLDYHELIEGIKYDINIQQRTTGLAHELPLPPNFDLNDPDEKLLERLCSMKESKPARR</sequence>
<dbReference type="EMBL" id="BK063091">
    <property type="protein sequence ID" value="DBA11705.1"/>
    <property type="molecule type" value="Genomic_DNA"/>
</dbReference>
<protein>
    <submittedName>
        <fullName evidence="1">ORF4</fullName>
    </submittedName>
</protein>
<evidence type="ECO:0000313" key="1">
    <source>
        <dbReference type="EMBL" id="DBA11705.1"/>
    </source>
</evidence>
<proteinExistence type="predicted"/>
<name>A0AA48SF04_9VIRU</name>
<organism evidence="1">
    <name type="scientific">Malaco herpesvirus 1</name>
    <dbReference type="NCBI Taxonomy" id="3031797"/>
    <lineage>
        <taxon>Viruses</taxon>
        <taxon>Duplodnaviria</taxon>
        <taxon>Heunggongvirae</taxon>
        <taxon>Peploviricota</taxon>
        <taxon>Herviviricetes</taxon>
        <taxon>Herpesvirales</taxon>
        <taxon>Malacoherpesviridae</taxon>
    </lineage>
</organism>
<accession>A0AA48SF04</accession>
<reference evidence="1" key="2">
    <citation type="submission" date="2023-01" db="EMBL/GenBank/DDBJ databases">
        <authorList>
            <person name="Rosani U."/>
            <person name="Delmont T.O."/>
            <person name="Gaia M."/>
            <person name="Krupovic M."/>
        </authorList>
    </citation>
    <scope>NUCLEOTIDE SEQUENCE</scope>
    <source>
        <strain evidence="1">MalacoHV1/China/2018</strain>
    </source>
</reference>